<dbReference type="Proteomes" id="UP000000321">
    <property type="component" value="Unassembled WGS sequence"/>
</dbReference>
<protein>
    <submittedName>
        <fullName evidence="1">Uncharacterized protein</fullName>
    </submittedName>
</protein>
<keyword evidence="2" id="KW-1185">Reference proteome</keyword>
<organism evidence="1 2">
    <name type="scientific">Aurantimonas manganoxydans (strain ATCC BAA-1229 / DSM 21871 / SI85-9A1)</name>
    <dbReference type="NCBI Taxonomy" id="287752"/>
    <lineage>
        <taxon>Bacteria</taxon>
        <taxon>Pseudomonadati</taxon>
        <taxon>Pseudomonadota</taxon>
        <taxon>Alphaproteobacteria</taxon>
        <taxon>Hyphomicrobiales</taxon>
        <taxon>Aurantimonadaceae</taxon>
        <taxon>Aurantimonas</taxon>
    </lineage>
</organism>
<reference evidence="1 2" key="1">
    <citation type="journal article" date="2008" name="Appl. Environ. Microbiol.">
        <title>Genomic insights into Mn(II) oxidation by the marine alphaproteobacterium Aurantimonas sp. strain SI85-9A1.</title>
        <authorList>
            <person name="Dick G.J."/>
            <person name="Podell S."/>
            <person name="Johnson H.A."/>
            <person name="Rivera-Espinoza Y."/>
            <person name="Bernier-Latmani R."/>
            <person name="McCarthy J.K."/>
            <person name="Torpey J.W."/>
            <person name="Clement B.G."/>
            <person name="Gaasterland T."/>
            <person name="Tebo B.M."/>
        </authorList>
    </citation>
    <scope>NUCLEOTIDE SEQUENCE [LARGE SCALE GENOMIC DNA]</scope>
    <source>
        <strain evidence="1 2">SI85-9A1</strain>
    </source>
</reference>
<proteinExistence type="predicted"/>
<gene>
    <name evidence="1" type="ORF">SI859A1_01230</name>
</gene>
<accession>Q1YJ89</accession>
<name>Q1YJ89_AURMS</name>
<evidence type="ECO:0000313" key="1">
    <source>
        <dbReference type="EMBL" id="EAS49878.1"/>
    </source>
</evidence>
<comment type="caution">
    <text evidence="1">The sequence shown here is derived from an EMBL/GenBank/DDBJ whole genome shotgun (WGS) entry which is preliminary data.</text>
</comment>
<evidence type="ECO:0000313" key="2">
    <source>
        <dbReference type="Proteomes" id="UP000000321"/>
    </source>
</evidence>
<sequence>MLDEPRGAPAPAGLEVGELSEPVGGEIVDHQAALHAIALHLFEDAVDGLARRFGRDRTGLLHPGGRALHLLGVASRHGRRVTLAEHQPEALLEPLDAFPVGVRLIFLDLGEIVHAGLLDGMAECLPADFVRFPAVSEASWAFHGGIPCLYCACRLRAGYGDKRPMK</sequence>
<dbReference type="BioCyc" id="AURANTIMONAS:SI859A1_01230-MONOMER"/>
<dbReference type="HOGENOM" id="CLU_1600837_0_0_5"/>
<dbReference type="AlphaFoldDB" id="Q1YJ89"/>
<dbReference type="EMBL" id="AAPJ01000003">
    <property type="protein sequence ID" value="EAS49878.1"/>
    <property type="molecule type" value="Genomic_DNA"/>
</dbReference>